<evidence type="ECO:0000256" key="7">
    <source>
        <dbReference type="ARBA" id="ARBA00029814"/>
    </source>
</evidence>
<comment type="pathway">
    <text evidence="1">Protein modification; peptidyl-diphthamide biosynthesis.</text>
</comment>
<dbReference type="Proteomes" id="UP000001861">
    <property type="component" value="Unassembled WGS sequence"/>
</dbReference>
<dbReference type="Gene3D" id="3.30.1330.40">
    <property type="entry name" value="RutC-like"/>
    <property type="match status" value="2"/>
</dbReference>
<dbReference type="Pfam" id="PF01042">
    <property type="entry name" value="Ribonuc_L-PSP"/>
    <property type="match status" value="1"/>
</dbReference>
<dbReference type="SUPFAM" id="SSF52402">
    <property type="entry name" value="Adenine nucleotide alpha hydrolases-like"/>
    <property type="match status" value="1"/>
</dbReference>
<dbReference type="PANTHER" id="PTHR12196">
    <property type="entry name" value="DOMAIN OF UNKNOWN FUNCTION 71 DUF71 -CONTAINING PROTEIN"/>
    <property type="match status" value="1"/>
</dbReference>
<evidence type="ECO:0000256" key="9">
    <source>
        <dbReference type="ARBA" id="ARBA00048108"/>
    </source>
</evidence>
<dbReference type="RefSeq" id="XP_001837275.2">
    <property type="nucleotide sequence ID" value="XM_001837223.2"/>
</dbReference>
<dbReference type="KEGG" id="cci:CC1G_00411"/>
<evidence type="ECO:0000313" key="12">
    <source>
        <dbReference type="Proteomes" id="UP000001861"/>
    </source>
</evidence>
<evidence type="ECO:0000256" key="1">
    <source>
        <dbReference type="ARBA" id="ARBA00005156"/>
    </source>
</evidence>
<dbReference type="HOGENOM" id="CLU_010289_2_1_1"/>
<dbReference type="CDD" id="cd01994">
    <property type="entry name" value="AANH_PF0828-like"/>
    <property type="match status" value="1"/>
</dbReference>
<organism evidence="11 12">
    <name type="scientific">Coprinopsis cinerea (strain Okayama-7 / 130 / ATCC MYA-4618 / FGSC 9003)</name>
    <name type="common">Inky cap fungus</name>
    <name type="synonym">Hormographiella aspergillata</name>
    <dbReference type="NCBI Taxonomy" id="240176"/>
    <lineage>
        <taxon>Eukaryota</taxon>
        <taxon>Fungi</taxon>
        <taxon>Dikarya</taxon>
        <taxon>Basidiomycota</taxon>
        <taxon>Agaricomycotina</taxon>
        <taxon>Agaricomycetes</taxon>
        <taxon>Agaricomycetidae</taxon>
        <taxon>Agaricales</taxon>
        <taxon>Agaricineae</taxon>
        <taxon>Psathyrellaceae</taxon>
        <taxon>Coprinopsis</taxon>
    </lineage>
</organism>
<dbReference type="EC" id="6.3.1.14" evidence="2"/>
<dbReference type="InterPro" id="IPR030662">
    <property type="entry name" value="DPH6/MJ0570"/>
</dbReference>
<dbReference type="AlphaFoldDB" id="A8NXV1"/>
<comment type="caution">
    <text evidence="11">The sequence shown here is derived from an EMBL/GenBank/DDBJ whole genome shotgun (WGS) entry which is preliminary data.</text>
</comment>
<comment type="catalytic activity">
    <reaction evidence="9">
        <text>diphthine-[translation elongation factor 2] + NH4(+) + ATP = diphthamide-[translation elongation factor 2] + AMP + diphosphate + H(+)</text>
        <dbReference type="Rhea" id="RHEA:19753"/>
        <dbReference type="Rhea" id="RHEA-COMP:10172"/>
        <dbReference type="Rhea" id="RHEA-COMP:10174"/>
        <dbReference type="ChEBI" id="CHEBI:15378"/>
        <dbReference type="ChEBI" id="CHEBI:16692"/>
        <dbReference type="ChEBI" id="CHEBI:28938"/>
        <dbReference type="ChEBI" id="CHEBI:30616"/>
        <dbReference type="ChEBI" id="CHEBI:33019"/>
        <dbReference type="ChEBI" id="CHEBI:82696"/>
        <dbReference type="ChEBI" id="CHEBI:456215"/>
        <dbReference type="EC" id="6.3.1.14"/>
    </reaction>
</comment>
<dbReference type="VEuPathDB" id="FungiDB:CC1G_00411"/>
<dbReference type="STRING" id="240176.A8NXV1"/>
<dbReference type="GO" id="GO:0005524">
    <property type="term" value="F:ATP binding"/>
    <property type="evidence" value="ECO:0007669"/>
    <property type="project" value="UniProtKB-KW"/>
</dbReference>
<evidence type="ECO:0000256" key="4">
    <source>
        <dbReference type="ARBA" id="ARBA00022598"/>
    </source>
</evidence>
<dbReference type="FunFam" id="3.90.1490.10:FF:000001">
    <property type="entry name" value="Diphthine--ammonia ligase"/>
    <property type="match status" value="1"/>
</dbReference>
<feature type="domain" description="Diphthamide synthase" evidence="10">
    <location>
        <begin position="1"/>
        <end position="245"/>
    </location>
</feature>
<dbReference type="SUPFAM" id="SSF55298">
    <property type="entry name" value="YjgF-like"/>
    <property type="match status" value="2"/>
</dbReference>
<dbReference type="eggNOG" id="KOG2317">
    <property type="taxonomic scope" value="Eukaryota"/>
</dbReference>
<sequence length="668" mass="72995">MKYVALLSGGKDSCFNLIHCHENGHQLVAAASLRPEPGKVKLATSDEIDSYMYQTVGQDAVELVAKALDVPLYRRVISGDAVQQGSEYGSRAGHDSGVKGDETEDLHELLVQVLEHHPDVQGVSVGAILSNYQRVRVEHVLGLIPLSYLWQRDQAELFSEMIEAGLTAVLIKVAGIGLTPKHLGKTLAEMQPTLTKLNSLYGLHVCGEGGEYETLTIDCPLFKSRIVLEEIETVIHSDNDFATVAYLRVKKGALEPKPDIVQGALSIPPLLEDPYIDLEATLKGSHIEFSSPREWTGSFPSQLPPSSHKRGNWVAVSNVHRSVPLGAPAADLPISEEVEECFSILKNELQSHGLLLEHCANINVFISPMSLFAEVNKAYTRFFGTSPPARACVATSLPWPIRVRMDVIAHAEEKASNRQALHVQGLSYWAPANIGPYSQASEQLFVSGQIGLTPRDLTLANSFPLQAALTHQHVARVIKAVSETTGSWDGFPQLVLYWMDKAMNPSNVLLESETLTPRVPSLSIVVDSLPKNAQVEKQVLFHTGRCEIIDEEGEAVVETKMPAFSEAKIDCSRGGVIKVEKLVNGDNSFATVICAKGDISGNAESVLSEILTTSPLSARIFYTPSPGSLEIQKVLQKHLTMPATQIFCRDISTKDGLHWDHAIIFYSP</sequence>
<keyword evidence="6" id="KW-0067">ATP-binding</keyword>
<dbReference type="GeneID" id="6013832"/>
<dbReference type="Gene3D" id="3.90.1490.10">
    <property type="entry name" value="putative n-type atp pyrophosphatase, domain 2"/>
    <property type="match status" value="1"/>
</dbReference>
<dbReference type="InterPro" id="IPR006175">
    <property type="entry name" value="YjgF/YER057c/UK114"/>
</dbReference>
<evidence type="ECO:0000313" key="11">
    <source>
        <dbReference type="EMBL" id="EAU84892.2"/>
    </source>
</evidence>
<dbReference type="InterPro" id="IPR002761">
    <property type="entry name" value="Diphthami_syn_dom"/>
</dbReference>
<keyword evidence="4" id="KW-0436">Ligase</keyword>
<keyword evidence="12" id="KW-1185">Reference proteome</keyword>
<dbReference type="NCBIfam" id="TIGR00290">
    <property type="entry name" value="MJ0570_dom"/>
    <property type="match status" value="1"/>
</dbReference>
<dbReference type="OMA" id="HCRLAQS"/>
<dbReference type="GO" id="GO:0017183">
    <property type="term" value="P:protein histidyl modification to diphthamide"/>
    <property type="evidence" value="ECO:0007669"/>
    <property type="project" value="TreeGrafter"/>
</dbReference>
<dbReference type="Gene3D" id="3.40.50.620">
    <property type="entry name" value="HUPs"/>
    <property type="match status" value="1"/>
</dbReference>
<proteinExistence type="predicted"/>
<evidence type="ECO:0000256" key="3">
    <source>
        <dbReference type="ARBA" id="ARBA00018426"/>
    </source>
</evidence>
<dbReference type="EMBL" id="AACS02000005">
    <property type="protein sequence ID" value="EAU84892.2"/>
    <property type="molecule type" value="Genomic_DNA"/>
</dbReference>
<dbReference type="FunFam" id="3.40.50.620:FF:000145">
    <property type="entry name" value="ATP-binding domain containing protein"/>
    <property type="match status" value="1"/>
</dbReference>
<dbReference type="OrthoDB" id="686384at2759"/>
<dbReference type="Pfam" id="PF01902">
    <property type="entry name" value="Diphthami_syn_2"/>
    <property type="match status" value="1"/>
</dbReference>
<gene>
    <name evidence="11" type="ORF">CC1G_00411</name>
</gene>
<dbReference type="eggNOG" id="KOG2316">
    <property type="taxonomic scope" value="Eukaryota"/>
</dbReference>
<name>A8NXV1_COPC7</name>
<evidence type="ECO:0000256" key="2">
    <source>
        <dbReference type="ARBA" id="ARBA00012089"/>
    </source>
</evidence>
<evidence type="ECO:0000259" key="10">
    <source>
        <dbReference type="Pfam" id="PF01902"/>
    </source>
</evidence>
<evidence type="ECO:0000256" key="8">
    <source>
        <dbReference type="ARBA" id="ARBA00031552"/>
    </source>
</evidence>
<dbReference type="InterPro" id="IPR014729">
    <property type="entry name" value="Rossmann-like_a/b/a_fold"/>
</dbReference>
<dbReference type="FunCoup" id="A8NXV1">
    <property type="interactions" value="22"/>
</dbReference>
<dbReference type="InParanoid" id="A8NXV1"/>
<dbReference type="GO" id="GO:0017178">
    <property type="term" value="F:diphthine-ammonia ligase activity"/>
    <property type="evidence" value="ECO:0007669"/>
    <property type="project" value="UniProtKB-EC"/>
</dbReference>
<keyword evidence="5" id="KW-0547">Nucleotide-binding</keyword>
<evidence type="ECO:0000256" key="5">
    <source>
        <dbReference type="ARBA" id="ARBA00022741"/>
    </source>
</evidence>
<protein>
    <recommendedName>
        <fullName evidence="3">Diphthine--ammonia ligase</fullName>
        <ecNumber evidence="2">6.3.1.14</ecNumber>
    </recommendedName>
    <alternativeName>
        <fullName evidence="7">Diphthamide synthase</fullName>
    </alternativeName>
    <alternativeName>
        <fullName evidence="8">Diphthamide synthetase</fullName>
    </alternativeName>
</protein>
<reference evidence="11 12" key="1">
    <citation type="journal article" date="2010" name="Proc. Natl. Acad. Sci. U.S.A.">
        <title>Insights into evolution of multicellular fungi from the assembled chromosomes of the mushroom Coprinopsis cinerea (Coprinus cinereus).</title>
        <authorList>
            <person name="Stajich J.E."/>
            <person name="Wilke S.K."/>
            <person name="Ahren D."/>
            <person name="Au C.H."/>
            <person name="Birren B.W."/>
            <person name="Borodovsky M."/>
            <person name="Burns C."/>
            <person name="Canback B."/>
            <person name="Casselton L.A."/>
            <person name="Cheng C.K."/>
            <person name="Deng J."/>
            <person name="Dietrich F.S."/>
            <person name="Fargo D.C."/>
            <person name="Farman M.L."/>
            <person name="Gathman A.C."/>
            <person name="Goldberg J."/>
            <person name="Guigo R."/>
            <person name="Hoegger P.J."/>
            <person name="Hooker J.B."/>
            <person name="Huggins A."/>
            <person name="James T.Y."/>
            <person name="Kamada T."/>
            <person name="Kilaru S."/>
            <person name="Kodira C."/>
            <person name="Kues U."/>
            <person name="Kupfer D."/>
            <person name="Kwan H.S."/>
            <person name="Lomsadze A."/>
            <person name="Li W."/>
            <person name="Lilly W.W."/>
            <person name="Ma L.J."/>
            <person name="Mackey A.J."/>
            <person name="Manning G."/>
            <person name="Martin F."/>
            <person name="Muraguchi H."/>
            <person name="Natvig D.O."/>
            <person name="Palmerini H."/>
            <person name="Ramesh M.A."/>
            <person name="Rehmeyer C.J."/>
            <person name="Roe B.A."/>
            <person name="Shenoy N."/>
            <person name="Stanke M."/>
            <person name="Ter-Hovhannisyan V."/>
            <person name="Tunlid A."/>
            <person name="Velagapudi R."/>
            <person name="Vision T.J."/>
            <person name="Zeng Q."/>
            <person name="Zolan M.E."/>
            <person name="Pukkila P.J."/>
        </authorList>
    </citation>
    <scope>NUCLEOTIDE SEQUENCE [LARGE SCALE GENOMIC DNA]</scope>
    <source>
        <strain evidence="12">Okayama-7 / 130 / ATCC MYA-4618 / FGSC 9003</strain>
    </source>
</reference>
<accession>A8NXV1</accession>
<dbReference type="InterPro" id="IPR035959">
    <property type="entry name" value="RutC-like_sf"/>
</dbReference>
<evidence type="ECO:0000256" key="6">
    <source>
        <dbReference type="ARBA" id="ARBA00022840"/>
    </source>
</evidence>
<dbReference type="CDD" id="cd06155">
    <property type="entry name" value="eu_AANH_C_1"/>
    <property type="match status" value="1"/>
</dbReference>
<dbReference type="PANTHER" id="PTHR12196:SF2">
    <property type="entry name" value="DIPHTHINE--AMMONIA LIGASE"/>
    <property type="match status" value="1"/>
</dbReference>